<dbReference type="GO" id="GO:0016818">
    <property type="term" value="F:hydrolase activity, acting on acid anhydrides, in phosphorus-containing anhydrides"/>
    <property type="evidence" value="ECO:0007669"/>
    <property type="project" value="InterPro"/>
</dbReference>
<evidence type="ECO:0000256" key="12">
    <source>
        <dbReference type="ARBA" id="ARBA00023242"/>
    </source>
</evidence>
<dbReference type="Gene3D" id="3.40.50.300">
    <property type="entry name" value="P-loop containing nucleotide triphosphate hydrolases"/>
    <property type="match status" value="2"/>
</dbReference>
<dbReference type="AlphaFoldDB" id="A0AA39QR46"/>
<dbReference type="PANTHER" id="PTHR45626">
    <property type="entry name" value="TRANSCRIPTION TERMINATION FACTOR 2-RELATED"/>
    <property type="match status" value="1"/>
</dbReference>
<dbReference type="Pfam" id="PF00176">
    <property type="entry name" value="SNF2-rel_dom"/>
    <property type="match status" value="1"/>
</dbReference>
<feature type="compositionally biased region" description="Basic and acidic residues" evidence="14">
    <location>
        <begin position="159"/>
        <end position="168"/>
    </location>
</feature>
<gene>
    <name evidence="18" type="ORF">JMJ35_009536</name>
</gene>
<dbReference type="GO" id="GO:0008094">
    <property type="term" value="F:ATP-dependent activity, acting on DNA"/>
    <property type="evidence" value="ECO:0007669"/>
    <property type="project" value="TreeGrafter"/>
</dbReference>
<sequence length="1167" mass="130669">MSVSDIDQRPTKKRRFFAEESPVEEKPVYPNVFTTDHPDASSKPSNTTTETISDTAPPTSSRTDRYTHNGAGGSIQNGTIGFDKDTFESFVGDEVVAATFQKLREVSGDNMERAINMYLDGSWIKALPATTQLMRPNSSPIRDAFSSKLPEHSLQQPSAEKETPHDATRGMNTLEKMPEYRYVGAFGVGAWATRSGTGLLKIGETVNIERTKIKPPVKIGRGGKALHPAKMSAARMRVDVIVRFTNTRGEEVGRLPKETADWVSTLMDQNVCRFDGICFLAPERVRVNDTIELQLRCSLLKKAFEASGFRKPSDNNRTTGIFEEKETSEEKDLRLRQVALVKLFDEINLHPCTINDTTAKHKRQGILQAAEIAEQYDKEKESRKPISAPDGSSTPPDEEAEEGKELEQDQLDSLYKKAQTFDFDTPTREPADTFVMNLRKYQKQALHWMISKEKDERSDTKEVSMHPLWEEYSWPTKDMDDQLLPTVAHQSSFYVNPYSGELSLEFPAQEQHCLGGILADEMGLGKTIEMLSLMHSHRSEVSLQASERSLSSVANLPRLPKNSSLVEAAPCTTLVVAPMSLLAQWESEAAKATKAGTLKTMVYYGSDKAANLQNLCCEANAASAPNLIITSYGVVLSEFNQVAARGGDRGSHGGLFSLDFFRIILDEAHFIKNRQSKTAKACYELTAQHRWVLTGTPIVNRLEDLFSLVHFLRVEPWSNFSFWKTFITVPFESKDFIRALDVVQTVLEPLVMRRTKDMKTPDGQALVPLPPRTIEIEELELSKQEREVYDYIFTRAKRTFNATMEAGTLLKSYTTIFAQILRLRQSCCHPVLTRNKAIAAEEEEAAAASDVANGLADDMDLQELIERFTSDSESGEQDIANKFGAHVLQEIQSQSNNECPICSEEPMIEPAVTGCWHSACKKCLLDYIEHQKEKHTLPLCFNCREPINQRDIFEIVHHEQDDDEDLYDATQPGQPSKPPRITLRRIGTSSSAKIAALISHLKSIRSTNPGTKSVVFSQFTSFLDLISPTLSQANIPFLRFDGAMSQKARASVLTEFASAPAKKSGHGMVLLLSLRAGGVGLNLTAAKRVFMMDPWWSFAVEAQAIDRVHRMGQDEEVKVIRFIVGGSIEGRMLKIQERKKFIASSLGMMSEEEKKMQRIEDIKELLS</sequence>
<evidence type="ECO:0000313" key="19">
    <source>
        <dbReference type="Proteomes" id="UP001166286"/>
    </source>
</evidence>
<keyword evidence="6 13" id="KW-0863">Zinc-finger</keyword>
<evidence type="ECO:0000259" key="17">
    <source>
        <dbReference type="PROSITE" id="PS51194"/>
    </source>
</evidence>
<organism evidence="18 19">
    <name type="scientific">Cladonia borealis</name>
    <dbReference type="NCBI Taxonomy" id="184061"/>
    <lineage>
        <taxon>Eukaryota</taxon>
        <taxon>Fungi</taxon>
        <taxon>Dikarya</taxon>
        <taxon>Ascomycota</taxon>
        <taxon>Pezizomycotina</taxon>
        <taxon>Lecanoromycetes</taxon>
        <taxon>OSLEUM clade</taxon>
        <taxon>Lecanoromycetidae</taxon>
        <taxon>Lecanorales</taxon>
        <taxon>Lecanorineae</taxon>
        <taxon>Cladoniaceae</taxon>
        <taxon>Cladonia</taxon>
    </lineage>
</organism>
<dbReference type="InterPro" id="IPR027417">
    <property type="entry name" value="P-loop_NTPase"/>
</dbReference>
<dbReference type="InterPro" id="IPR050628">
    <property type="entry name" value="SNF2_RAD54_helicase_TF"/>
</dbReference>
<evidence type="ECO:0000256" key="10">
    <source>
        <dbReference type="ARBA" id="ARBA00022840"/>
    </source>
</evidence>
<dbReference type="GO" id="GO:0003676">
    <property type="term" value="F:nucleic acid binding"/>
    <property type="evidence" value="ECO:0007669"/>
    <property type="project" value="InterPro"/>
</dbReference>
<dbReference type="InterPro" id="IPR001650">
    <property type="entry name" value="Helicase_C-like"/>
</dbReference>
<feature type="domain" description="Helicase C-terminal" evidence="17">
    <location>
        <begin position="996"/>
        <end position="1157"/>
    </location>
</feature>
<evidence type="ECO:0000256" key="11">
    <source>
        <dbReference type="ARBA" id="ARBA00023204"/>
    </source>
</evidence>
<evidence type="ECO:0000313" key="18">
    <source>
        <dbReference type="EMBL" id="KAK0507647.1"/>
    </source>
</evidence>
<keyword evidence="8" id="KW-0347">Helicase</keyword>
<dbReference type="Gene3D" id="3.30.40.10">
    <property type="entry name" value="Zinc/RING finger domain, C3HC4 (zinc finger)"/>
    <property type="match status" value="1"/>
</dbReference>
<keyword evidence="5" id="KW-0227">DNA damage</keyword>
<evidence type="ECO:0000256" key="8">
    <source>
        <dbReference type="ARBA" id="ARBA00022806"/>
    </source>
</evidence>
<evidence type="ECO:0000259" key="15">
    <source>
        <dbReference type="PROSITE" id="PS50089"/>
    </source>
</evidence>
<dbReference type="Gene3D" id="3.40.50.10810">
    <property type="entry name" value="Tandem AAA-ATPase domain"/>
    <property type="match status" value="1"/>
</dbReference>
<evidence type="ECO:0000256" key="1">
    <source>
        <dbReference type="ARBA" id="ARBA00004123"/>
    </source>
</evidence>
<feature type="compositionally biased region" description="Polar residues" evidence="14">
    <location>
        <begin position="42"/>
        <end position="61"/>
    </location>
</feature>
<dbReference type="PANTHER" id="PTHR45626:SF22">
    <property type="entry name" value="DNA REPAIR PROTEIN RAD5"/>
    <property type="match status" value="1"/>
</dbReference>
<evidence type="ECO:0000256" key="13">
    <source>
        <dbReference type="PROSITE-ProRule" id="PRU00175"/>
    </source>
</evidence>
<dbReference type="Pfam" id="PF08797">
    <property type="entry name" value="HIRAN"/>
    <property type="match status" value="1"/>
</dbReference>
<reference evidence="18" key="1">
    <citation type="submission" date="2023-03" db="EMBL/GenBank/DDBJ databases">
        <title>Complete genome of Cladonia borealis.</title>
        <authorList>
            <person name="Park H."/>
        </authorList>
    </citation>
    <scope>NUCLEOTIDE SEQUENCE</scope>
    <source>
        <strain evidence="18">ANT050790</strain>
    </source>
</reference>
<dbReference type="PROSITE" id="PS51194">
    <property type="entry name" value="HELICASE_CTER"/>
    <property type="match status" value="1"/>
</dbReference>
<dbReference type="GO" id="GO:0008270">
    <property type="term" value="F:zinc ion binding"/>
    <property type="evidence" value="ECO:0007669"/>
    <property type="project" value="UniProtKB-KW"/>
</dbReference>
<dbReference type="CDD" id="cd18793">
    <property type="entry name" value="SF2_C_SNF"/>
    <property type="match status" value="1"/>
</dbReference>
<evidence type="ECO:0000256" key="14">
    <source>
        <dbReference type="SAM" id="MobiDB-lite"/>
    </source>
</evidence>
<feature type="compositionally biased region" description="Basic and acidic residues" evidence="14">
    <location>
        <begin position="375"/>
        <end position="384"/>
    </location>
</feature>
<keyword evidence="7" id="KW-0378">Hydrolase</keyword>
<evidence type="ECO:0000256" key="5">
    <source>
        <dbReference type="ARBA" id="ARBA00022763"/>
    </source>
</evidence>
<dbReference type="InterPro" id="IPR014905">
    <property type="entry name" value="HIRAN"/>
</dbReference>
<comment type="subcellular location">
    <subcellularLocation>
        <location evidence="1">Nucleus</location>
    </subcellularLocation>
</comment>
<feature type="domain" description="Helicase ATP-binding" evidence="16">
    <location>
        <begin position="507"/>
        <end position="715"/>
    </location>
</feature>
<feature type="region of interest" description="Disordered" evidence="14">
    <location>
        <begin position="137"/>
        <end position="169"/>
    </location>
</feature>
<accession>A0AA39QR46</accession>
<dbReference type="SMART" id="SM00490">
    <property type="entry name" value="HELICc"/>
    <property type="match status" value="1"/>
</dbReference>
<dbReference type="GO" id="GO:0006281">
    <property type="term" value="P:DNA repair"/>
    <property type="evidence" value="ECO:0007669"/>
    <property type="project" value="UniProtKB-KW"/>
</dbReference>
<dbReference type="SMART" id="SM00487">
    <property type="entry name" value="DEXDc"/>
    <property type="match status" value="1"/>
</dbReference>
<dbReference type="EMBL" id="JAFEKC020000022">
    <property type="protein sequence ID" value="KAK0507647.1"/>
    <property type="molecule type" value="Genomic_DNA"/>
</dbReference>
<keyword evidence="3" id="KW-0479">Metal-binding</keyword>
<keyword evidence="9" id="KW-0862">Zinc</keyword>
<dbReference type="SMART" id="SM00910">
    <property type="entry name" value="HIRAN"/>
    <property type="match status" value="1"/>
</dbReference>
<dbReference type="InterPro" id="IPR049730">
    <property type="entry name" value="SNF2/RAD54-like_C"/>
</dbReference>
<dbReference type="InterPro" id="IPR038718">
    <property type="entry name" value="SNF2-like_sf"/>
</dbReference>
<feature type="compositionally biased region" description="Basic and acidic residues" evidence="14">
    <location>
        <begin position="1"/>
        <end position="10"/>
    </location>
</feature>
<keyword evidence="11" id="KW-0234">DNA repair</keyword>
<dbReference type="GO" id="GO:0005634">
    <property type="term" value="C:nucleus"/>
    <property type="evidence" value="ECO:0007669"/>
    <property type="project" value="UniProtKB-SubCell"/>
</dbReference>
<feature type="compositionally biased region" description="Acidic residues" evidence="14">
    <location>
        <begin position="396"/>
        <end position="407"/>
    </location>
</feature>
<feature type="domain" description="RING-type" evidence="15">
    <location>
        <begin position="899"/>
        <end position="944"/>
    </location>
</feature>
<proteinExistence type="inferred from homology"/>
<dbReference type="CDD" id="cd18008">
    <property type="entry name" value="DEXDc_SHPRH-like"/>
    <property type="match status" value="1"/>
</dbReference>
<evidence type="ECO:0000256" key="3">
    <source>
        <dbReference type="ARBA" id="ARBA00022723"/>
    </source>
</evidence>
<dbReference type="GO" id="GO:0004386">
    <property type="term" value="F:helicase activity"/>
    <property type="evidence" value="ECO:0007669"/>
    <property type="project" value="UniProtKB-KW"/>
</dbReference>
<feature type="region of interest" description="Disordered" evidence="14">
    <location>
        <begin position="1"/>
        <end position="74"/>
    </location>
</feature>
<dbReference type="PROSITE" id="PS50089">
    <property type="entry name" value="ZF_RING_2"/>
    <property type="match status" value="1"/>
</dbReference>
<dbReference type="PROSITE" id="PS51192">
    <property type="entry name" value="HELICASE_ATP_BIND_1"/>
    <property type="match status" value="1"/>
</dbReference>
<dbReference type="Pfam" id="PF00271">
    <property type="entry name" value="Helicase_C"/>
    <property type="match status" value="1"/>
</dbReference>
<dbReference type="InterPro" id="IPR000330">
    <property type="entry name" value="SNF2_N"/>
</dbReference>
<evidence type="ECO:0000256" key="4">
    <source>
        <dbReference type="ARBA" id="ARBA00022741"/>
    </source>
</evidence>
<dbReference type="Proteomes" id="UP001166286">
    <property type="component" value="Unassembled WGS sequence"/>
</dbReference>
<dbReference type="InterPro" id="IPR013083">
    <property type="entry name" value="Znf_RING/FYVE/PHD"/>
</dbReference>
<dbReference type="SUPFAM" id="SSF52540">
    <property type="entry name" value="P-loop containing nucleoside triphosphate hydrolases"/>
    <property type="match status" value="2"/>
</dbReference>
<dbReference type="Pfam" id="PF24975">
    <property type="entry name" value="UBA_Rad5"/>
    <property type="match status" value="1"/>
</dbReference>
<keyword evidence="19" id="KW-1185">Reference proteome</keyword>
<dbReference type="GO" id="GO:0005524">
    <property type="term" value="F:ATP binding"/>
    <property type="evidence" value="ECO:0007669"/>
    <property type="project" value="UniProtKB-KW"/>
</dbReference>
<evidence type="ECO:0000256" key="7">
    <source>
        <dbReference type="ARBA" id="ARBA00022801"/>
    </source>
</evidence>
<dbReference type="InterPro" id="IPR014001">
    <property type="entry name" value="Helicase_ATP-bd"/>
</dbReference>
<evidence type="ECO:0000259" key="16">
    <source>
        <dbReference type="PROSITE" id="PS51192"/>
    </source>
</evidence>
<evidence type="ECO:0000256" key="6">
    <source>
        <dbReference type="ARBA" id="ARBA00022771"/>
    </source>
</evidence>
<comment type="similarity">
    <text evidence="2">Belongs to the SNF2/RAD54 helicase family.</text>
</comment>
<keyword evidence="4" id="KW-0547">Nucleotide-binding</keyword>
<keyword evidence="12" id="KW-0539">Nucleus</keyword>
<protein>
    <recommendedName>
        <fullName evidence="20">DNA repair protein rad5</fullName>
    </recommendedName>
</protein>
<feature type="region of interest" description="Disordered" evidence="14">
    <location>
        <begin position="375"/>
        <end position="407"/>
    </location>
</feature>
<dbReference type="InterPro" id="IPR001841">
    <property type="entry name" value="Znf_RING"/>
</dbReference>
<evidence type="ECO:0000256" key="2">
    <source>
        <dbReference type="ARBA" id="ARBA00007025"/>
    </source>
</evidence>
<dbReference type="CDD" id="cd16572">
    <property type="entry name" value="RING-HC_SpRad8-like"/>
    <property type="match status" value="1"/>
</dbReference>
<keyword evidence="10" id="KW-0067">ATP-binding</keyword>
<evidence type="ECO:0008006" key="20">
    <source>
        <dbReference type="Google" id="ProtNLM"/>
    </source>
</evidence>
<comment type="caution">
    <text evidence="18">The sequence shown here is derived from an EMBL/GenBank/DDBJ whole genome shotgun (WGS) entry which is preliminary data.</text>
</comment>
<evidence type="ECO:0000256" key="9">
    <source>
        <dbReference type="ARBA" id="ARBA00022833"/>
    </source>
</evidence>
<dbReference type="SUPFAM" id="SSF57850">
    <property type="entry name" value="RING/U-box"/>
    <property type="match status" value="1"/>
</dbReference>
<name>A0AA39QR46_9LECA</name>